<dbReference type="InterPro" id="IPR011642">
    <property type="entry name" value="Gate_dom"/>
</dbReference>
<dbReference type="AlphaFoldDB" id="A0A098BZ29"/>
<feature type="domain" description="Nucleoside transporter/FeoB GTPase Gate" evidence="2">
    <location>
        <begin position="12"/>
        <end position="90"/>
    </location>
</feature>
<evidence type="ECO:0000313" key="4">
    <source>
        <dbReference type="Proteomes" id="UP000032417"/>
    </source>
</evidence>
<gene>
    <name evidence="3" type="ORF">ING2E5B_0112</name>
</gene>
<evidence type="ECO:0000313" key="3">
    <source>
        <dbReference type="EMBL" id="CEA14810.1"/>
    </source>
</evidence>
<feature type="transmembrane region" description="Helical" evidence="1">
    <location>
        <begin position="110"/>
        <end position="128"/>
    </location>
</feature>
<accession>A0A098BZ29</accession>
<keyword evidence="1" id="KW-0472">Membrane</keyword>
<dbReference type="EMBL" id="LN515532">
    <property type="protein sequence ID" value="CEA14810.1"/>
    <property type="molecule type" value="Genomic_DNA"/>
</dbReference>
<proteinExistence type="predicted"/>
<dbReference type="Proteomes" id="UP000032417">
    <property type="component" value="Chromosome 1"/>
</dbReference>
<organism evidence="3 4">
    <name type="scientific">Fermentimonas caenicola</name>
    <dbReference type="NCBI Taxonomy" id="1562970"/>
    <lineage>
        <taxon>Bacteria</taxon>
        <taxon>Pseudomonadati</taxon>
        <taxon>Bacteroidota</taxon>
        <taxon>Bacteroidia</taxon>
        <taxon>Bacteroidales</taxon>
        <taxon>Dysgonomonadaceae</taxon>
        <taxon>Fermentimonas</taxon>
    </lineage>
</organism>
<feature type="transmembrane region" description="Helical" evidence="1">
    <location>
        <begin position="204"/>
        <end position="227"/>
    </location>
</feature>
<dbReference type="Pfam" id="PF07670">
    <property type="entry name" value="Gate"/>
    <property type="match status" value="1"/>
</dbReference>
<evidence type="ECO:0000256" key="1">
    <source>
        <dbReference type="SAM" id="Phobius"/>
    </source>
</evidence>
<protein>
    <submittedName>
        <fullName evidence="3">Nucleoside recognition domain protein</fullName>
    </submittedName>
</protein>
<reference evidence="3 4" key="1">
    <citation type="submission" date="2014-08" db="EMBL/GenBank/DDBJ databases">
        <authorList>
            <person name="Wibberg D."/>
        </authorList>
    </citation>
    <scope>NUCLEOTIDE SEQUENCE [LARGE SCALE GENOMIC DNA]</scope>
    <source>
        <strain evidence="4">ING2-E5B</strain>
    </source>
</reference>
<keyword evidence="1" id="KW-0812">Transmembrane</keyword>
<feature type="transmembrane region" description="Helical" evidence="1">
    <location>
        <begin position="12"/>
        <end position="33"/>
    </location>
</feature>
<dbReference type="STRING" id="1562970.ING2E5B_0112"/>
<keyword evidence="4" id="KW-1185">Reference proteome</keyword>
<feature type="transmembrane region" description="Helical" evidence="1">
    <location>
        <begin position="261"/>
        <end position="287"/>
    </location>
</feature>
<dbReference type="HOGENOM" id="CLU_062018_1_0_10"/>
<sequence length="306" mass="33889">MPAMKKSGGTTLWLLKIILPISLVVRFLGYFGVLEFLAGFLDPVFMNLGLPGSTAIIFITSVFLPLYAPLAIITSMSLTLRELTILALMCQIAHNLPVESAVQAKTGTTFWGMTTLRITMSILTGYILNVILPADMGMPLFVQSDVVVIDSIGMLLLIWIKSSLKISILITVVIFSLNLLYNLLHAFKLIPKLSKGVEPLLKFFGLSANTGFLWLIGYIVGVAYGGALMMDQLKDGRVTQEEANLLNHHLAVSHSAIEDNLLFVALGVSIWWILGVRFALAWVVVWSRRLIIRLSSRKKVNYNAYF</sequence>
<feature type="transmembrane region" description="Helical" evidence="1">
    <location>
        <begin position="166"/>
        <end position="184"/>
    </location>
</feature>
<feature type="transmembrane region" description="Helical" evidence="1">
    <location>
        <begin position="45"/>
        <end position="68"/>
    </location>
</feature>
<name>A0A098BZ29_9BACT</name>
<dbReference type="KEGG" id="pbt:ING2E5B_0112"/>
<keyword evidence="1" id="KW-1133">Transmembrane helix</keyword>
<evidence type="ECO:0000259" key="2">
    <source>
        <dbReference type="Pfam" id="PF07670"/>
    </source>
</evidence>